<dbReference type="PANTHER" id="PTHR12428">
    <property type="entry name" value="OXA1"/>
    <property type="match status" value="1"/>
</dbReference>
<dbReference type="GO" id="GO:0032977">
    <property type="term" value="F:membrane insertase activity"/>
    <property type="evidence" value="ECO:0007669"/>
    <property type="project" value="InterPro"/>
</dbReference>
<keyword evidence="8" id="KW-1185">Reference proteome</keyword>
<evidence type="ECO:0000256" key="2">
    <source>
        <dbReference type="ARBA" id="ARBA00009877"/>
    </source>
</evidence>
<dbReference type="EMBL" id="JAATWM020000013">
    <property type="protein sequence ID" value="KAF9877809.1"/>
    <property type="molecule type" value="Genomic_DNA"/>
</dbReference>
<dbReference type="InterPro" id="IPR001708">
    <property type="entry name" value="YidC/ALB3/OXA1/COX18"/>
</dbReference>
<dbReference type="PANTHER" id="PTHR12428:SF65">
    <property type="entry name" value="CYTOCHROME C OXIDASE ASSEMBLY PROTEIN COX18, MITOCHONDRIAL"/>
    <property type="match status" value="1"/>
</dbReference>
<evidence type="ECO:0000256" key="3">
    <source>
        <dbReference type="ARBA" id="ARBA00022692"/>
    </source>
</evidence>
<sequence>MASLRGARYALASKWHQPVAGFSANPLHASLRPQLRNTARCLAQPRLGARNFSIAAIADAGVEQALAFLINGQVAGGGWVVPILTLSLVTSMMRLPLQKYSETILIRQASVSHYINLWQFFGKNAPQTAIRAARERRRILKEHKAQDWKTYAPFLGFPIWLVSSEAIRRLCGVQGGILSVLTGRYRDTAKATSEGATSISDQTTTTLVAATDDVSNGAQSLSTVLDLGVYTDTGRLIFDLAAPDPWFIGPAALGITMIITSLPSTAGMKRMVLDIPGTDMTQLPSHTKWKVRLSRAMLAASVVLPFAICQLPSGLFLYWVSSMWWTKLINQIRRSAGYDPDELVRKYTYKPGRHEDWLLRRTM</sequence>
<evidence type="ECO:0000313" key="8">
    <source>
        <dbReference type="Proteomes" id="UP000781932"/>
    </source>
</evidence>
<gene>
    <name evidence="7" type="ORF">CkaCkLH20_04944</name>
</gene>
<dbReference type="RefSeq" id="XP_038747270.1">
    <property type="nucleotide sequence ID" value="XM_038887663.1"/>
</dbReference>
<evidence type="ECO:0000256" key="4">
    <source>
        <dbReference type="ARBA" id="ARBA00022989"/>
    </source>
</evidence>
<proteinExistence type="inferred from homology"/>
<dbReference type="GO" id="GO:0005743">
    <property type="term" value="C:mitochondrial inner membrane"/>
    <property type="evidence" value="ECO:0007669"/>
    <property type="project" value="TreeGrafter"/>
</dbReference>
<comment type="similarity">
    <text evidence="2">Belongs to the OXA1/ALB3/YidC family.</text>
</comment>
<dbReference type="Proteomes" id="UP000781932">
    <property type="component" value="Unassembled WGS sequence"/>
</dbReference>
<evidence type="ECO:0000256" key="6">
    <source>
        <dbReference type="SAM" id="Phobius"/>
    </source>
</evidence>
<feature type="transmembrane region" description="Helical" evidence="6">
    <location>
        <begin position="296"/>
        <end position="320"/>
    </location>
</feature>
<name>A0A9P6I8A4_9PEZI</name>
<keyword evidence="4 6" id="KW-1133">Transmembrane helix</keyword>
<organism evidence="7 8">
    <name type="scientific">Colletotrichum karsti</name>
    <dbReference type="NCBI Taxonomy" id="1095194"/>
    <lineage>
        <taxon>Eukaryota</taxon>
        <taxon>Fungi</taxon>
        <taxon>Dikarya</taxon>
        <taxon>Ascomycota</taxon>
        <taxon>Pezizomycotina</taxon>
        <taxon>Sordariomycetes</taxon>
        <taxon>Hypocreomycetidae</taxon>
        <taxon>Glomerellales</taxon>
        <taxon>Glomerellaceae</taxon>
        <taxon>Colletotrichum</taxon>
        <taxon>Colletotrichum boninense species complex</taxon>
    </lineage>
</organism>
<comment type="caution">
    <text evidence="7">The sequence shown here is derived from an EMBL/GenBank/DDBJ whole genome shotgun (WGS) entry which is preliminary data.</text>
</comment>
<dbReference type="AlphaFoldDB" id="A0A9P6I8A4"/>
<comment type="subcellular location">
    <subcellularLocation>
        <location evidence="1">Membrane</location>
        <topology evidence="1">Multi-pass membrane protein</topology>
    </subcellularLocation>
</comment>
<evidence type="ECO:0000256" key="1">
    <source>
        <dbReference type="ARBA" id="ARBA00004141"/>
    </source>
</evidence>
<protein>
    <submittedName>
        <fullName evidence="7">Uncharacterized protein</fullName>
    </submittedName>
</protein>
<dbReference type="OrthoDB" id="2148490at2759"/>
<accession>A0A9P6I8A4</accession>
<dbReference type="GO" id="GO:0033617">
    <property type="term" value="P:mitochondrial respiratory chain complex IV assembly"/>
    <property type="evidence" value="ECO:0007669"/>
    <property type="project" value="TreeGrafter"/>
</dbReference>
<evidence type="ECO:0000313" key="7">
    <source>
        <dbReference type="EMBL" id="KAF9877809.1"/>
    </source>
</evidence>
<keyword evidence="5 6" id="KW-0472">Membrane</keyword>
<dbReference type="GO" id="GO:0032979">
    <property type="term" value="P:protein insertion into mitochondrial inner membrane from matrix"/>
    <property type="evidence" value="ECO:0007669"/>
    <property type="project" value="TreeGrafter"/>
</dbReference>
<reference evidence="7" key="2">
    <citation type="submission" date="2020-11" db="EMBL/GenBank/DDBJ databases">
        <title>Whole genome sequencing of Colletotrichum sp.</title>
        <authorList>
            <person name="Li H."/>
        </authorList>
    </citation>
    <scope>NUCLEOTIDE SEQUENCE</scope>
    <source>
        <strain evidence="7">CkLH20</strain>
    </source>
</reference>
<dbReference type="GeneID" id="62160737"/>
<reference evidence="7" key="1">
    <citation type="submission" date="2020-03" db="EMBL/GenBank/DDBJ databases">
        <authorList>
            <person name="He L."/>
        </authorList>
    </citation>
    <scope>NUCLEOTIDE SEQUENCE</scope>
    <source>
        <strain evidence="7">CkLH20</strain>
    </source>
</reference>
<evidence type="ECO:0000256" key="5">
    <source>
        <dbReference type="ARBA" id="ARBA00023136"/>
    </source>
</evidence>
<keyword evidence="3 6" id="KW-0812">Transmembrane</keyword>